<dbReference type="Proteomes" id="UP000078486">
    <property type="component" value="Unassembled WGS sequence"/>
</dbReference>
<dbReference type="Pfam" id="PF03629">
    <property type="entry name" value="SASA"/>
    <property type="match status" value="1"/>
</dbReference>
<comment type="caution">
    <text evidence="4">The sequence shown here is derived from an EMBL/GenBank/DDBJ whole genome shotgun (WGS) entry which is preliminary data.</text>
</comment>
<sequence>MHPGKNIRSHLTLCSAAVLAFFASAATRADVEMPAVFGNRMVIQRGQPVRVWGRADAGEKIAVALAGHTAAATADASGTWSVALPPLQVLPPGAQPLRLEVAGKNKLAFHQILVGDVWLCSGQSNMFFQLRQSARAEADVAAATRPGIRLFSVDRAVADGPQFTCKGKWADCTPETAARFSAVAYFFGLQWQADNGGIPVGLIHSSWGGTTAEAWTPRAVLDADSDLKPILTRWDETMADFPKIKADFEANKERLVAEWKIAVQKAKAEGRMLPAEPRLRTGPGTQYQPAGLYHAMITPLAPFALSGVLWYQGEGNAQRAHQYRKLFPAMIRSWRDLWNRDDLPFLYVQLPNLARQPEPSRSGWAELREAQLRALALPHTAMAVTIDVGDPGDLHPKEKLPVGRRLASAAGSLFGLRPPADGICPYPRSHKIQGREIRVQFSPSTVALRTRDGGEPHGFTIAGTDKQFVPARARLEGNAIVIWSDTVEKPAAARYAWADNPDCNIVSAAGLPASPFRTDDWPEVTFGNR</sequence>
<dbReference type="EMBL" id="LRRQ01000174">
    <property type="protein sequence ID" value="OAM87364.1"/>
    <property type="molecule type" value="Genomic_DNA"/>
</dbReference>
<dbReference type="SUPFAM" id="SSF52266">
    <property type="entry name" value="SGNH hydrolase"/>
    <property type="match status" value="1"/>
</dbReference>
<keyword evidence="2" id="KW-0732">Signal</keyword>
<dbReference type="GO" id="GO:0001681">
    <property type="term" value="F:sialate O-acetylesterase activity"/>
    <property type="evidence" value="ECO:0007669"/>
    <property type="project" value="InterPro"/>
</dbReference>
<feature type="domain" description="Sialate O-acetylesterase" evidence="3">
    <location>
        <begin position="292"/>
        <end position="409"/>
    </location>
</feature>
<dbReference type="Gene3D" id="3.40.50.1110">
    <property type="entry name" value="SGNH hydrolase"/>
    <property type="match status" value="1"/>
</dbReference>
<dbReference type="AlphaFoldDB" id="A0A178IBH1"/>
<feature type="signal peptide" evidence="2">
    <location>
        <begin position="1"/>
        <end position="25"/>
    </location>
</feature>
<proteinExistence type="predicted"/>
<evidence type="ECO:0000259" key="3">
    <source>
        <dbReference type="Pfam" id="PF03629"/>
    </source>
</evidence>
<evidence type="ECO:0000256" key="2">
    <source>
        <dbReference type="SAM" id="SignalP"/>
    </source>
</evidence>
<dbReference type="GO" id="GO:0005975">
    <property type="term" value="P:carbohydrate metabolic process"/>
    <property type="evidence" value="ECO:0007669"/>
    <property type="project" value="TreeGrafter"/>
</dbReference>
<dbReference type="InterPro" id="IPR005181">
    <property type="entry name" value="SASA"/>
</dbReference>
<evidence type="ECO:0000256" key="1">
    <source>
        <dbReference type="ARBA" id="ARBA00022801"/>
    </source>
</evidence>
<protein>
    <recommendedName>
        <fullName evidence="3">Sialate O-acetylesterase domain-containing protein</fullName>
    </recommendedName>
</protein>
<reference evidence="4 5" key="1">
    <citation type="submission" date="2016-01" db="EMBL/GenBank/DDBJ databases">
        <title>High potential of lignocellulose degradation of a new Verrucomicrobia species.</title>
        <authorList>
            <person name="Wang Y."/>
            <person name="Shi Y."/>
            <person name="Qiu Z."/>
            <person name="Liu S."/>
            <person name="Yang H."/>
        </authorList>
    </citation>
    <scope>NUCLEOTIDE SEQUENCE [LARGE SCALE GENOMIC DNA]</scope>
    <source>
        <strain evidence="4 5">TSB47</strain>
    </source>
</reference>
<organism evidence="4 5">
    <name type="scientific">Termitidicoccus mucosus</name>
    <dbReference type="NCBI Taxonomy" id="1184151"/>
    <lineage>
        <taxon>Bacteria</taxon>
        <taxon>Pseudomonadati</taxon>
        <taxon>Verrucomicrobiota</taxon>
        <taxon>Opitutia</taxon>
        <taxon>Opitutales</taxon>
        <taxon>Opitutaceae</taxon>
        <taxon>Termitidicoccus</taxon>
    </lineage>
</organism>
<dbReference type="InterPro" id="IPR013783">
    <property type="entry name" value="Ig-like_fold"/>
</dbReference>
<gene>
    <name evidence="4" type="ORF">AW736_23445</name>
</gene>
<keyword evidence="5" id="KW-1185">Reference proteome</keyword>
<dbReference type="Gene3D" id="2.60.40.10">
    <property type="entry name" value="Immunoglobulins"/>
    <property type="match status" value="1"/>
</dbReference>
<feature type="chain" id="PRO_5008088575" description="Sialate O-acetylesterase domain-containing protein" evidence="2">
    <location>
        <begin position="26"/>
        <end position="529"/>
    </location>
</feature>
<dbReference type="PANTHER" id="PTHR22901:SF0">
    <property type="entry name" value="SIALATE O-ACETYLESTERASE"/>
    <property type="match status" value="1"/>
</dbReference>
<dbReference type="STRING" id="1184151.AW736_23445"/>
<dbReference type="InterPro" id="IPR039329">
    <property type="entry name" value="SIAE"/>
</dbReference>
<evidence type="ECO:0000313" key="5">
    <source>
        <dbReference type="Proteomes" id="UP000078486"/>
    </source>
</evidence>
<name>A0A178IBH1_9BACT</name>
<accession>A0A178IBH1</accession>
<evidence type="ECO:0000313" key="4">
    <source>
        <dbReference type="EMBL" id="OAM87364.1"/>
    </source>
</evidence>
<dbReference type="PANTHER" id="PTHR22901">
    <property type="entry name" value="SIALATE O-ACETYLESTERASE"/>
    <property type="match status" value="1"/>
</dbReference>
<keyword evidence="1" id="KW-0378">Hydrolase</keyword>
<dbReference type="InterPro" id="IPR036514">
    <property type="entry name" value="SGNH_hydro_sf"/>
</dbReference>